<comment type="caution">
    <text evidence="1">The sequence shown here is derived from an EMBL/GenBank/DDBJ whole genome shotgun (WGS) entry which is preliminary data.</text>
</comment>
<dbReference type="EMBL" id="CM046388">
    <property type="protein sequence ID" value="KAI8570092.1"/>
    <property type="molecule type" value="Genomic_DNA"/>
</dbReference>
<protein>
    <submittedName>
        <fullName evidence="1">Uncharacterized protein</fullName>
    </submittedName>
</protein>
<organism evidence="1 2">
    <name type="scientific">Rhododendron molle</name>
    <name type="common">Chinese azalea</name>
    <name type="synonym">Azalea mollis</name>
    <dbReference type="NCBI Taxonomy" id="49168"/>
    <lineage>
        <taxon>Eukaryota</taxon>
        <taxon>Viridiplantae</taxon>
        <taxon>Streptophyta</taxon>
        <taxon>Embryophyta</taxon>
        <taxon>Tracheophyta</taxon>
        <taxon>Spermatophyta</taxon>
        <taxon>Magnoliopsida</taxon>
        <taxon>eudicotyledons</taxon>
        <taxon>Gunneridae</taxon>
        <taxon>Pentapetalae</taxon>
        <taxon>asterids</taxon>
        <taxon>Ericales</taxon>
        <taxon>Ericaceae</taxon>
        <taxon>Ericoideae</taxon>
        <taxon>Rhodoreae</taxon>
        <taxon>Rhododendron</taxon>
    </lineage>
</organism>
<evidence type="ECO:0000313" key="2">
    <source>
        <dbReference type="Proteomes" id="UP001062846"/>
    </source>
</evidence>
<sequence>MLPTDPNTSMATPFSSSGELDYEDASIYFRVERNNAYEWYVIEGNSKTPEDELLRPIFPPPPKHQSRSGCGVLGSTIYVLGGIEYDPDRPYCRLFACDDVFYMDTRRPSCGWKKGCPMTRPRDTPYAVTVDGKMYVLGCIVGRGYDMMSHRGLRCSTVCGHAVTDNKRKILFHGCREQHPRLYSYDIESDTWGIYSESSLGNHGISSSAFVDGILYCMDRNFPGIYGLDVSNPENQIQKVLGCDQCCLPHEWYEGCLREDEFMVSLGNSSLAVIWPACRRDPDGHLDRERFDVCCSKLKMSKCLNATTGQIDFVATPLSISYYSVMGSKLVDFLAVFPSKKVRRKMKQARMQRATVAAITTRIARRKRRRE</sequence>
<name>A0ACC0PYK2_RHOML</name>
<keyword evidence="2" id="KW-1185">Reference proteome</keyword>
<reference evidence="1" key="1">
    <citation type="submission" date="2022-02" db="EMBL/GenBank/DDBJ databases">
        <title>Plant Genome Project.</title>
        <authorList>
            <person name="Zhang R.-G."/>
        </authorList>
    </citation>
    <scope>NUCLEOTIDE SEQUENCE</scope>
    <source>
        <strain evidence="1">AT1</strain>
    </source>
</reference>
<proteinExistence type="predicted"/>
<accession>A0ACC0PYK2</accession>
<evidence type="ECO:0000313" key="1">
    <source>
        <dbReference type="EMBL" id="KAI8570092.1"/>
    </source>
</evidence>
<gene>
    <name evidence="1" type="ORF">RHMOL_Rhmol01G0006500</name>
</gene>
<dbReference type="Proteomes" id="UP001062846">
    <property type="component" value="Chromosome 1"/>
</dbReference>